<dbReference type="SUPFAM" id="SSF53383">
    <property type="entry name" value="PLP-dependent transferases"/>
    <property type="match status" value="1"/>
</dbReference>
<accession>A0A9P4TAG3</accession>
<evidence type="ECO:0000259" key="1">
    <source>
        <dbReference type="Pfam" id="PF00155"/>
    </source>
</evidence>
<feature type="domain" description="Aminotransferase class I/classII large" evidence="1">
    <location>
        <begin position="45"/>
        <end position="436"/>
    </location>
</feature>
<dbReference type="Pfam" id="PF00155">
    <property type="entry name" value="Aminotran_1_2"/>
    <property type="match status" value="1"/>
</dbReference>
<reference evidence="2" key="1">
    <citation type="submission" date="2019-04" db="EMBL/GenBank/DDBJ databases">
        <title>Sequencing of skin fungus with MAO and IRED activity.</title>
        <authorList>
            <person name="Marsaioli A.J."/>
            <person name="Bonatto J.M.C."/>
            <person name="Reis Junior O."/>
        </authorList>
    </citation>
    <scope>NUCLEOTIDE SEQUENCE</scope>
    <source>
        <strain evidence="2">30M1</strain>
    </source>
</reference>
<name>A0A9P4TAG3_CURKU</name>
<dbReference type="Gene3D" id="3.40.640.10">
    <property type="entry name" value="Type I PLP-dependent aspartate aminotransferase-like (Major domain)"/>
    <property type="match status" value="1"/>
</dbReference>
<dbReference type="OrthoDB" id="7042322at2759"/>
<dbReference type="CDD" id="cd00609">
    <property type="entry name" value="AAT_like"/>
    <property type="match status" value="1"/>
</dbReference>
<dbReference type="Gene3D" id="3.90.1150.10">
    <property type="entry name" value="Aspartate Aminotransferase, domain 1"/>
    <property type="match status" value="1"/>
</dbReference>
<dbReference type="GO" id="GO:0047536">
    <property type="term" value="F:2-aminoadipate transaminase activity"/>
    <property type="evidence" value="ECO:0007669"/>
    <property type="project" value="TreeGrafter"/>
</dbReference>
<dbReference type="InterPro" id="IPR015421">
    <property type="entry name" value="PyrdxlP-dep_Trfase_major"/>
</dbReference>
<evidence type="ECO:0000313" key="2">
    <source>
        <dbReference type="EMBL" id="KAF2999453.1"/>
    </source>
</evidence>
<organism evidence="2 3">
    <name type="scientific">Curvularia kusanoi</name>
    <name type="common">Cochliobolus kusanoi</name>
    <dbReference type="NCBI Taxonomy" id="90978"/>
    <lineage>
        <taxon>Eukaryota</taxon>
        <taxon>Fungi</taxon>
        <taxon>Dikarya</taxon>
        <taxon>Ascomycota</taxon>
        <taxon>Pezizomycotina</taxon>
        <taxon>Dothideomycetes</taxon>
        <taxon>Pleosporomycetidae</taxon>
        <taxon>Pleosporales</taxon>
        <taxon>Pleosporineae</taxon>
        <taxon>Pleosporaceae</taxon>
        <taxon>Curvularia</taxon>
    </lineage>
</organism>
<gene>
    <name evidence="2" type="ORF">E8E13_007963</name>
</gene>
<evidence type="ECO:0000313" key="3">
    <source>
        <dbReference type="Proteomes" id="UP000801428"/>
    </source>
</evidence>
<dbReference type="PANTHER" id="PTHR42858:SF1">
    <property type="entry name" value="LD15494P"/>
    <property type="match status" value="1"/>
</dbReference>
<keyword evidence="3" id="KW-1185">Reference proteome</keyword>
<dbReference type="EMBL" id="SWKU01000017">
    <property type="protein sequence ID" value="KAF2999453.1"/>
    <property type="molecule type" value="Genomic_DNA"/>
</dbReference>
<dbReference type="AlphaFoldDB" id="A0A9P4TAG3"/>
<dbReference type="GO" id="GO:0030170">
    <property type="term" value="F:pyridoxal phosphate binding"/>
    <property type="evidence" value="ECO:0007669"/>
    <property type="project" value="InterPro"/>
</dbReference>
<dbReference type="PANTHER" id="PTHR42858">
    <property type="entry name" value="AMINOTRANSFERASE"/>
    <property type="match status" value="1"/>
</dbReference>
<dbReference type="FunFam" id="3.40.640.10:FF:000080">
    <property type="entry name" value="Aminotransferase, putative"/>
    <property type="match status" value="1"/>
</dbReference>
<sequence length="469" mass="52911">MDFASNFPASRCEVFWPNHSLLPTQLLDRSAHKVLTNNSVAFPALEYGPDHGDPRLRKHLASWLTDFYKPQDRITEDRIAISGGASQNLAVLLNVFTDPSYTRRVWFVAPAYHLSFRVIQDAGFHDKFRAIPEDDEGIDIEYFKKEIKRVEEEAVRQGVSQPKHKPVSRPWAKVYKHVIYAVPTFSNPSSKTMSLRRRKELLQVAREYDALIITDDVYDFLQWPSKVKSETEVAAVEEAHLPRIVDIDRYLDGGAERTGADGFGNAVSNMSFSKISSPGLRCGWCEGTAKFVAGVAEVGSTHSGGNPSQFASNILAEAMEEGELQRRVYEVLQPSYGKRYRSMIKAINELLVPLGVRLPQTDRNIVGGYFIWLTLPDGMEGGALVDRAREDENVVVAHGELFEIPGDSDHVKTSFKNDIRVCFAWEDEDALIEGIKRLATVIHTMQSEKNTTGSYKIRLQVEQEAKNFW</sequence>
<proteinExistence type="predicted"/>
<protein>
    <recommendedName>
        <fullName evidence="1">Aminotransferase class I/classII large domain-containing protein</fullName>
    </recommendedName>
</protein>
<dbReference type="InterPro" id="IPR004839">
    <property type="entry name" value="Aminotransferase_I/II_large"/>
</dbReference>
<comment type="caution">
    <text evidence="2">The sequence shown here is derived from an EMBL/GenBank/DDBJ whole genome shotgun (WGS) entry which is preliminary data.</text>
</comment>
<dbReference type="InterPro" id="IPR015424">
    <property type="entry name" value="PyrdxlP-dep_Trfase"/>
</dbReference>
<dbReference type="InterPro" id="IPR015422">
    <property type="entry name" value="PyrdxlP-dep_Trfase_small"/>
</dbReference>
<dbReference type="Proteomes" id="UP000801428">
    <property type="component" value="Unassembled WGS sequence"/>
</dbReference>